<organism evidence="11">
    <name type="scientific">Staphylococcus schleiferi</name>
    <dbReference type="NCBI Taxonomy" id="1295"/>
    <lineage>
        <taxon>Bacteria</taxon>
        <taxon>Bacillati</taxon>
        <taxon>Bacillota</taxon>
        <taxon>Bacilli</taxon>
        <taxon>Bacillales</taxon>
        <taxon>Staphylococcaceae</taxon>
        <taxon>Staphylococcus</taxon>
    </lineage>
</organism>
<dbReference type="PANTHER" id="PTHR30012">
    <property type="entry name" value="GENERAL SECRETION PATHWAY PROTEIN"/>
    <property type="match status" value="1"/>
</dbReference>
<reference evidence="10 13" key="1">
    <citation type="submission" date="2018-01" db="EMBL/GenBank/DDBJ databases">
        <title>Complete genome sequence of Staphylococcus Scheliferi isolated from human.</title>
        <authorList>
            <person name="Abouelkhair M.A."/>
            <person name="Bemis D.A."/>
            <person name="Kania S.A."/>
        </authorList>
    </citation>
    <scope>NUCLEOTIDE SEQUENCE [LARGE SCALE GENOMIC DNA]</scope>
    <source>
        <strain evidence="10 13">ATCC 43808</strain>
    </source>
</reference>
<dbReference type="RefSeq" id="WP_126496310.1">
    <property type="nucleotide sequence ID" value="NZ_CALYEE010000016.1"/>
</dbReference>
<feature type="transmembrane region" description="Helical" evidence="7">
    <location>
        <begin position="121"/>
        <end position="143"/>
    </location>
</feature>
<dbReference type="Pfam" id="PF00482">
    <property type="entry name" value="T2SSF"/>
    <property type="match status" value="2"/>
</dbReference>
<evidence type="ECO:0000313" key="9">
    <source>
        <dbReference type="EMBL" id="CAD7359662.1"/>
    </source>
</evidence>
<evidence type="ECO:0000313" key="10">
    <source>
        <dbReference type="EMBL" id="NHA34210.1"/>
    </source>
</evidence>
<keyword evidence="6 7" id="KW-0472">Membrane</keyword>
<reference evidence="9 12" key="3">
    <citation type="submission" date="2020-11" db="EMBL/GenBank/DDBJ databases">
        <authorList>
            <consortium name="Pathogen Informatics"/>
        </authorList>
    </citation>
    <scope>NUCLEOTIDE SEQUENCE [LARGE SCALE GENOMIC DNA]</scope>
    <source>
        <strain evidence="9 12">NCTC12218</strain>
    </source>
</reference>
<keyword evidence="13" id="KW-1185">Reference proteome</keyword>
<dbReference type="EMBL" id="LR962863">
    <property type="protein sequence ID" value="CAD7359662.1"/>
    <property type="molecule type" value="Genomic_DNA"/>
</dbReference>
<protein>
    <submittedName>
        <fullName evidence="11">DNA transport machinery protein comGB</fullName>
    </submittedName>
    <submittedName>
        <fullName evidence="10">Type II secretion system F family protein</fullName>
    </submittedName>
</protein>
<dbReference type="InterPro" id="IPR003004">
    <property type="entry name" value="GspF/PilC"/>
</dbReference>
<evidence type="ECO:0000256" key="2">
    <source>
        <dbReference type="ARBA" id="ARBA00005745"/>
    </source>
</evidence>
<gene>
    <name evidence="11" type="primary">epsF_1</name>
    <name evidence="10" type="ORF">C1O36_06715</name>
    <name evidence="11" type="ORF">NCTC12218_01319</name>
</gene>
<evidence type="ECO:0000259" key="8">
    <source>
        <dbReference type="Pfam" id="PF00482"/>
    </source>
</evidence>
<dbReference type="AlphaFoldDB" id="A0A7Z7QPF6"/>
<feature type="transmembrane region" description="Helical" evidence="7">
    <location>
        <begin position="326"/>
        <end position="347"/>
    </location>
</feature>
<dbReference type="InterPro" id="IPR042094">
    <property type="entry name" value="T2SS_GspF_sf"/>
</dbReference>
<dbReference type="PRINTS" id="PR00812">
    <property type="entry name" value="BCTERIALGSPF"/>
</dbReference>
<evidence type="ECO:0000256" key="1">
    <source>
        <dbReference type="ARBA" id="ARBA00004651"/>
    </source>
</evidence>
<keyword evidence="5 7" id="KW-1133">Transmembrane helix</keyword>
<reference evidence="11" key="2">
    <citation type="submission" date="2018-06" db="EMBL/GenBank/DDBJ databases">
        <authorList>
            <consortium name="Pathogen Informatics"/>
            <person name="Doyle S."/>
        </authorList>
    </citation>
    <scope>NUCLEOTIDE SEQUENCE [LARGE SCALE GENOMIC DNA]</scope>
    <source>
        <strain evidence="11">NCTC12218</strain>
    </source>
</reference>
<comment type="subcellular location">
    <subcellularLocation>
        <location evidence="1">Cell membrane</location>
        <topology evidence="1">Multi-pass membrane protein</topology>
    </subcellularLocation>
</comment>
<dbReference type="InterPro" id="IPR047692">
    <property type="entry name" value="T4P_ComGB"/>
</dbReference>
<evidence type="ECO:0000313" key="12">
    <source>
        <dbReference type="Proteomes" id="UP000264146"/>
    </source>
</evidence>
<evidence type="ECO:0000313" key="11">
    <source>
        <dbReference type="EMBL" id="SUM88779.1"/>
    </source>
</evidence>
<evidence type="ECO:0000256" key="4">
    <source>
        <dbReference type="ARBA" id="ARBA00022692"/>
    </source>
</evidence>
<evidence type="ECO:0000256" key="5">
    <source>
        <dbReference type="ARBA" id="ARBA00022989"/>
    </source>
</evidence>
<proteinExistence type="inferred from homology"/>
<dbReference type="NCBIfam" id="NF041012">
    <property type="entry name" value="T4P_ComGB"/>
    <property type="match status" value="1"/>
</dbReference>
<feature type="domain" description="Type II secretion system protein GspF" evidence="8">
    <location>
        <begin position="224"/>
        <end position="345"/>
    </location>
</feature>
<name>A0A7Z7QPF6_STASC</name>
<evidence type="ECO:0000256" key="3">
    <source>
        <dbReference type="ARBA" id="ARBA00022475"/>
    </source>
</evidence>
<dbReference type="EMBL" id="UHEF01000001">
    <property type="protein sequence ID" value="SUM88779.1"/>
    <property type="molecule type" value="Genomic_DNA"/>
</dbReference>
<evidence type="ECO:0000313" key="13">
    <source>
        <dbReference type="Proteomes" id="UP000572988"/>
    </source>
</evidence>
<keyword evidence="4 7" id="KW-0812">Transmembrane</keyword>
<accession>A0A7Z7QPF6</accession>
<dbReference type="Proteomes" id="UP000264146">
    <property type="component" value="Chromosome"/>
</dbReference>
<keyword evidence="3" id="KW-1003">Cell membrane</keyword>
<feature type="domain" description="Type II secretion system protein GspF" evidence="8">
    <location>
        <begin position="26"/>
        <end position="138"/>
    </location>
</feature>
<dbReference type="Gene3D" id="1.20.81.30">
    <property type="entry name" value="Type II secretion system (T2SS), domain F"/>
    <property type="match status" value="2"/>
</dbReference>
<evidence type="ECO:0000256" key="6">
    <source>
        <dbReference type="ARBA" id="ARBA00023136"/>
    </source>
</evidence>
<dbReference type="Proteomes" id="UP000572988">
    <property type="component" value="Unassembled WGS sequence"/>
</dbReference>
<sequence>MKKYYENIQHRKTLRHIRSNHLLIMERLSQLLVHGFTFAEAMKFIYDQLQIKNTRFHSILINALNQGATCYEVFRILGYPQTVLLQLYFAEKYGSLPETLQLCHQFYSKNRKLKKQFVKTIQYPIVLIFIFFALITTLNHTVMPQFNQMYDNMQIEASFLQKIIKAFIQNFPLTSIVLLLCLIVIFFLVRHFFKQLTIRQQIHWINRFPFLRKYYKLYNTYNITNHFVLFFKNGITLNDIVQIYIHQQESLFLTYIGRTLQYQLQNGVSFSTIFTQLNCFENQFIQYIQHGEMRDKLDVELQMYSIFLLDHIEHFLHQHIKWIQPIMFTLIGLLVLCVYLVMMLPVFEMMQTIKE</sequence>
<feature type="transmembrane region" description="Helical" evidence="7">
    <location>
        <begin position="163"/>
        <end position="189"/>
    </location>
</feature>
<dbReference type="GO" id="GO:0005886">
    <property type="term" value="C:plasma membrane"/>
    <property type="evidence" value="ECO:0007669"/>
    <property type="project" value="UniProtKB-SubCell"/>
</dbReference>
<comment type="similarity">
    <text evidence="2">Belongs to the GSP F family.</text>
</comment>
<dbReference type="EMBL" id="POVK01000019">
    <property type="protein sequence ID" value="NHA34210.1"/>
    <property type="molecule type" value="Genomic_DNA"/>
</dbReference>
<dbReference type="InterPro" id="IPR018076">
    <property type="entry name" value="T2SS_GspF_dom"/>
</dbReference>
<dbReference type="PANTHER" id="PTHR30012:SF0">
    <property type="entry name" value="TYPE II SECRETION SYSTEM PROTEIN F-RELATED"/>
    <property type="match status" value="1"/>
</dbReference>
<evidence type="ECO:0000256" key="7">
    <source>
        <dbReference type="SAM" id="Phobius"/>
    </source>
</evidence>